<gene>
    <name evidence="2" type="ORF">TBRA_LOCUS10277</name>
</gene>
<organism evidence="2 3">
    <name type="scientific">Trichogramma brassicae</name>
    <dbReference type="NCBI Taxonomy" id="86971"/>
    <lineage>
        <taxon>Eukaryota</taxon>
        <taxon>Metazoa</taxon>
        <taxon>Ecdysozoa</taxon>
        <taxon>Arthropoda</taxon>
        <taxon>Hexapoda</taxon>
        <taxon>Insecta</taxon>
        <taxon>Pterygota</taxon>
        <taxon>Neoptera</taxon>
        <taxon>Endopterygota</taxon>
        <taxon>Hymenoptera</taxon>
        <taxon>Apocrita</taxon>
        <taxon>Proctotrupomorpha</taxon>
        <taxon>Chalcidoidea</taxon>
        <taxon>Trichogrammatidae</taxon>
        <taxon>Trichogramma</taxon>
    </lineage>
</organism>
<feature type="compositionally biased region" description="Basic residues" evidence="1">
    <location>
        <begin position="247"/>
        <end position="256"/>
    </location>
</feature>
<protein>
    <submittedName>
        <fullName evidence="2">Uncharacterized protein</fullName>
    </submittedName>
</protein>
<feature type="compositionally biased region" description="Basic and acidic residues" evidence="1">
    <location>
        <begin position="215"/>
        <end position="246"/>
    </location>
</feature>
<dbReference type="InterPro" id="IPR038704">
    <property type="entry name" value="YEAST_sf"/>
</dbReference>
<feature type="non-terminal residue" evidence="2">
    <location>
        <position position="538"/>
    </location>
</feature>
<feature type="compositionally biased region" description="Basic and acidic residues" evidence="1">
    <location>
        <begin position="78"/>
        <end position="178"/>
    </location>
</feature>
<accession>A0A6H5IRN5</accession>
<evidence type="ECO:0000313" key="2">
    <source>
        <dbReference type="EMBL" id="CAB0038496.1"/>
    </source>
</evidence>
<proteinExistence type="predicted"/>
<feature type="compositionally biased region" description="Basic and acidic residues" evidence="1">
    <location>
        <begin position="361"/>
        <end position="378"/>
    </location>
</feature>
<feature type="compositionally biased region" description="Pro residues" evidence="1">
    <location>
        <begin position="184"/>
        <end position="195"/>
    </location>
</feature>
<evidence type="ECO:0000313" key="3">
    <source>
        <dbReference type="Proteomes" id="UP000479190"/>
    </source>
</evidence>
<dbReference type="AlphaFoldDB" id="A0A6H5IRN5"/>
<dbReference type="Gene3D" id="2.60.40.1970">
    <property type="entry name" value="YEATS domain"/>
    <property type="match status" value="1"/>
</dbReference>
<reference evidence="2 3" key="1">
    <citation type="submission" date="2020-02" db="EMBL/GenBank/DDBJ databases">
        <authorList>
            <person name="Ferguson B K."/>
        </authorList>
    </citation>
    <scope>NUCLEOTIDE SEQUENCE [LARGE SCALE GENOMIC DNA]</scope>
</reference>
<keyword evidence="3" id="KW-1185">Reference proteome</keyword>
<evidence type="ECO:0000256" key="1">
    <source>
        <dbReference type="SAM" id="MobiDB-lite"/>
    </source>
</evidence>
<sequence>MPMINNGVTKKIIYNNDVSVLLNSCVSNEAYHQHTMAYRINIVCGNSSVYRSKPTPAGYTHDWELYIKGQNNASIHNYIDKKPKRHSDSSRDKNKEKSKDPSKSSTDEKRKDRSDRKKDKKKPKDEREREKKDKHRDRERENERSKEASKPIDKKPEKETLVEPKIAKDQIKSPKPDKPIAQTPAPPVTAPPMVPAPVVSNDSIEKIKEHKHTKSDKDKHRKEEKDKSRDSNEKERSRDFSVEKEKSKKHKKRDKKDRKDDSSRDKERKERKEKYREKSHKSAEPAPPLSQVAGFPDRLSSESAGSAEEETIVDKALPTTPSKPDIVLRSPSPIQDGQTRMSPPTPRDPMNYEQQRRRTKDKSERKRERTEASYERKQDRKRARHESKEPSTMVSHPVCSQRRPRPRLQILSLMSKNACKKSPSSSSSSTKYLQMWAMTWPAPTTYLTFSFFWKRLRAHNIQIAAKQFNSVHVESFKSKRDELLKRSSRVIRGQSARCKVRKCPRQDCWTPLQCGRTEDLLPSKIDILWIRRPIIMSG</sequence>
<feature type="compositionally biased region" description="Polar residues" evidence="1">
    <location>
        <begin position="332"/>
        <end position="342"/>
    </location>
</feature>
<feature type="compositionally biased region" description="Basic and acidic residues" evidence="1">
    <location>
        <begin position="257"/>
        <end position="283"/>
    </location>
</feature>
<dbReference type="Proteomes" id="UP000479190">
    <property type="component" value="Unassembled WGS sequence"/>
</dbReference>
<feature type="region of interest" description="Disordered" evidence="1">
    <location>
        <begin position="77"/>
        <end position="404"/>
    </location>
</feature>
<dbReference type="EMBL" id="CADCXV010000908">
    <property type="protein sequence ID" value="CAB0038496.1"/>
    <property type="molecule type" value="Genomic_DNA"/>
</dbReference>
<dbReference type="OrthoDB" id="10053467at2759"/>
<name>A0A6H5IRN5_9HYME</name>